<proteinExistence type="predicted"/>
<protein>
    <submittedName>
        <fullName evidence="1">Uncharacterized protein</fullName>
    </submittedName>
</protein>
<evidence type="ECO:0000313" key="1">
    <source>
        <dbReference type="EMBL" id="JAD39634.1"/>
    </source>
</evidence>
<organism evidence="1">
    <name type="scientific">Arundo donax</name>
    <name type="common">Giant reed</name>
    <name type="synonym">Donax arundinaceus</name>
    <dbReference type="NCBI Taxonomy" id="35708"/>
    <lineage>
        <taxon>Eukaryota</taxon>
        <taxon>Viridiplantae</taxon>
        <taxon>Streptophyta</taxon>
        <taxon>Embryophyta</taxon>
        <taxon>Tracheophyta</taxon>
        <taxon>Spermatophyta</taxon>
        <taxon>Magnoliopsida</taxon>
        <taxon>Liliopsida</taxon>
        <taxon>Poales</taxon>
        <taxon>Poaceae</taxon>
        <taxon>PACMAD clade</taxon>
        <taxon>Arundinoideae</taxon>
        <taxon>Arundineae</taxon>
        <taxon>Arundo</taxon>
    </lineage>
</organism>
<reference evidence="1" key="2">
    <citation type="journal article" date="2015" name="Data Brief">
        <title>Shoot transcriptome of the giant reed, Arundo donax.</title>
        <authorList>
            <person name="Barrero R.A."/>
            <person name="Guerrero F.D."/>
            <person name="Moolhuijzen P."/>
            <person name="Goolsby J.A."/>
            <person name="Tidwell J."/>
            <person name="Bellgard S.E."/>
            <person name="Bellgard M.I."/>
        </authorList>
    </citation>
    <scope>NUCLEOTIDE SEQUENCE</scope>
    <source>
        <tissue evidence="1">Shoot tissue taken approximately 20 cm above the soil surface</tissue>
    </source>
</reference>
<name>A0A0A8ZJT3_ARUDO</name>
<dbReference type="EMBL" id="GBRH01258261">
    <property type="protein sequence ID" value="JAD39634.1"/>
    <property type="molecule type" value="Transcribed_RNA"/>
</dbReference>
<accession>A0A0A8ZJT3</accession>
<reference evidence="1" key="1">
    <citation type="submission" date="2014-09" db="EMBL/GenBank/DDBJ databases">
        <authorList>
            <person name="Magalhaes I.L.F."/>
            <person name="Oliveira U."/>
            <person name="Santos F.R."/>
            <person name="Vidigal T.H.D.A."/>
            <person name="Brescovit A.D."/>
            <person name="Santos A.J."/>
        </authorList>
    </citation>
    <scope>NUCLEOTIDE SEQUENCE</scope>
    <source>
        <tissue evidence="1">Shoot tissue taken approximately 20 cm above the soil surface</tissue>
    </source>
</reference>
<sequence length="67" mass="7845">MLLSNPPAKVDPDIGWLLPQNRVERQEEHTEANVDACRGQKRADFHRFLSRAWRTTHLMPSELEHDP</sequence>
<dbReference type="AlphaFoldDB" id="A0A0A8ZJT3"/>